<dbReference type="SUPFAM" id="SSF109755">
    <property type="entry name" value="PhoU-like"/>
    <property type="match status" value="1"/>
</dbReference>
<dbReference type="PANTHER" id="PTHR42930">
    <property type="entry name" value="PHOSPHATE-SPECIFIC TRANSPORT SYSTEM ACCESSORY PROTEIN PHOU"/>
    <property type="match status" value="1"/>
</dbReference>
<protein>
    <recommendedName>
        <fullName evidence="8">Phosphate-specific transport system accessory protein PhoU</fullName>
    </recommendedName>
</protein>
<evidence type="ECO:0000256" key="5">
    <source>
        <dbReference type="ARBA" id="ARBA00022490"/>
    </source>
</evidence>
<evidence type="ECO:0000256" key="1">
    <source>
        <dbReference type="ARBA" id="ARBA00004496"/>
    </source>
</evidence>
<evidence type="ECO:0000256" key="6">
    <source>
        <dbReference type="ARBA" id="ARBA00022592"/>
    </source>
</evidence>
<dbReference type="GO" id="GO:0030643">
    <property type="term" value="P:intracellular phosphate ion homeostasis"/>
    <property type="evidence" value="ECO:0007669"/>
    <property type="project" value="InterPro"/>
</dbReference>
<comment type="subcellular location">
    <subcellularLocation>
        <location evidence="1 8">Cytoplasm</location>
    </subcellularLocation>
</comment>
<dbReference type="PANTHER" id="PTHR42930:SF3">
    <property type="entry name" value="PHOSPHATE-SPECIFIC TRANSPORT SYSTEM ACCESSORY PROTEIN PHOU"/>
    <property type="match status" value="1"/>
</dbReference>
<organism evidence="10 11">
    <name type="scientific">Methylomagnum ishizawai</name>
    <dbReference type="NCBI Taxonomy" id="1760988"/>
    <lineage>
        <taxon>Bacteria</taxon>
        <taxon>Pseudomonadati</taxon>
        <taxon>Pseudomonadota</taxon>
        <taxon>Gammaproteobacteria</taxon>
        <taxon>Methylococcales</taxon>
        <taxon>Methylococcaceae</taxon>
        <taxon>Methylomagnum</taxon>
    </lineage>
</organism>
<accession>A0A1Y6D9N6</accession>
<dbReference type="InterPro" id="IPR028366">
    <property type="entry name" value="PhoU"/>
</dbReference>
<dbReference type="EMBL" id="FXAM01000002">
    <property type="protein sequence ID" value="SMF97403.1"/>
    <property type="molecule type" value="Genomic_DNA"/>
</dbReference>
<comment type="function">
    <text evidence="7 8">Plays a role in the regulation of phosphate uptake.</text>
</comment>
<dbReference type="FunFam" id="1.20.58.220:FF:000004">
    <property type="entry name" value="Phosphate-specific transport system accessory protein PhoU"/>
    <property type="match status" value="1"/>
</dbReference>
<dbReference type="AlphaFoldDB" id="A0A1Y6D9N6"/>
<dbReference type="InterPro" id="IPR038078">
    <property type="entry name" value="PhoU-like_sf"/>
</dbReference>
<dbReference type="PIRSF" id="PIRSF003107">
    <property type="entry name" value="PhoU"/>
    <property type="match status" value="1"/>
</dbReference>
<dbReference type="GO" id="GO:0005737">
    <property type="term" value="C:cytoplasm"/>
    <property type="evidence" value="ECO:0007669"/>
    <property type="project" value="UniProtKB-SubCell"/>
</dbReference>
<evidence type="ECO:0000313" key="10">
    <source>
        <dbReference type="EMBL" id="SMF97403.1"/>
    </source>
</evidence>
<feature type="domain" description="PhoU" evidence="9">
    <location>
        <begin position="25"/>
        <end position="111"/>
    </location>
</feature>
<sequence length="229" mass="25723">MPEPFDSHTVKRYDGELNHLHYLVLDMGGLVLGQIRAALAAFKCRDVEEARRVVASDRVVDQMEVQADDEIVKLIARRAPVGSDLRMVMAVSKSISDLERIGDEAVRIASLAIQLFGSEGSDPGNRLLRDVNRMGELAVSTLAEALEVFEVWDEAKARHVLANYHEMEEEFQADLRRLMTYIIEDSRNIGFTIGLVLAIKALERIGHHAHNLAEYVIFQVEGEDIRADD</sequence>
<gene>
    <name evidence="10" type="ORF">SAMN02949497_0430</name>
</gene>
<dbReference type="STRING" id="1760988.SAMN02949497_0430"/>
<evidence type="ECO:0000256" key="2">
    <source>
        <dbReference type="ARBA" id="ARBA00008107"/>
    </source>
</evidence>
<reference evidence="10 11" key="1">
    <citation type="submission" date="2016-12" db="EMBL/GenBank/DDBJ databases">
        <authorList>
            <person name="Song W.-J."/>
            <person name="Kurnit D.M."/>
        </authorList>
    </citation>
    <scope>NUCLEOTIDE SEQUENCE [LARGE SCALE GENOMIC DNA]</scope>
    <source>
        <strain evidence="10 11">175</strain>
    </source>
</reference>
<dbReference type="Gene3D" id="1.20.58.220">
    <property type="entry name" value="Phosphate transport system protein phou homolog 2, domain 2"/>
    <property type="match status" value="1"/>
</dbReference>
<dbReference type="GO" id="GO:0045936">
    <property type="term" value="P:negative regulation of phosphate metabolic process"/>
    <property type="evidence" value="ECO:0007669"/>
    <property type="project" value="InterPro"/>
</dbReference>
<dbReference type="RefSeq" id="WP_085216438.1">
    <property type="nucleotide sequence ID" value="NZ_FXAM01000002.1"/>
</dbReference>
<keyword evidence="4 8" id="KW-0813">Transport</keyword>
<evidence type="ECO:0000256" key="3">
    <source>
        <dbReference type="ARBA" id="ARBA00011738"/>
    </source>
</evidence>
<keyword evidence="6 8" id="KW-0592">Phosphate transport</keyword>
<evidence type="ECO:0000256" key="8">
    <source>
        <dbReference type="PIRNR" id="PIRNR003107"/>
    </source>
</evidence>
<name>A0A1Y6D9N6_9GAMM</name>
<keyword evidence="11" id="KW-1185">Reference proteome</keyword>
<evidence type="ECO:0000313" key="11">
    <source>
        <dbReference type="Proteomes" id="UP000192923"/>
    </source>
</evidence>
<evidence type="ECO:0000256" key="7">
    <source>
        <dbReference type="ARBA" id="ARBA00056181"/>
    </source>
</evidence>
<evidence type="ECO:0000259" key="9">
    <source>
        <dbReference type="Pfam" id="PF01895"/>
    </source>
</evidence>
<proteinExistence type="inferred from homology"/>
<comment type="subunit">
    <text evidence="3 8">Homodimer.</text>
</comment>
<dbReference type="InterPro" id="IPR026022">
    <property type="entry name" value="PhoU_dom"/>
</dbReference>
<feature type="domain" description="PhoU" evidence="9">
    <location>
        <begin position="131"/>
        <end position="216"/>
    </location>
</feature>
<evidence type="ECO:0000256" key="4">
    <source>
        <dbReference type="ARBA" id="ARBA00022448"/>
    </source>
</evidence>
<dbReference type="OrthoDB" id="9814256at2"/>
<dbReference type="GO" id="GO:0006817">
    <property type="term" value="P:phosphate ion transport"/>
    <property type="evidence" value="ECO:0007669"/>
    <property type="project" value="UniProtKB-KW"/>
</dbReference>
<dbReference type="Pfam" id="PF01895">
    <property type="entry name" value="PhoU"/>
    <property type="match status" value="2"/>
</dbReference>
<dbReference type="NCBIfam" id="TIGR02135">
    <property type="entry name" value="phoU_full"/>
    <property type="match status" value="1"/>
</dbReference>
<dbReference type="Proteomes" id="UP000192923">
    <property type="component" value="Unassembled WGS sequence"/>
</dbReference>
<comment type="similarity">
    <text evidence="2 8">Belongs to the PhoU family.</text>
</comment>
<keyword evidence="5 8" id="KW-0963">Cytoplasm</keyword>